<dbReference type="Gene3D" id="3.90.1150.10">
    <property type="entry name" value="Aspartate Aminotransferase, domain 1"/>
    <property type="match status" value="1"/>
</dbReference>
<dbReference type="InterPro" id="IPR002129">
    <property type="entry name" value="PyrdxlP-dep_de-COase"/>
</dbReference>
<keyword evidence="4 6" id="KW-0663">Pyridoxal phosphate</keyword>
<dbReference type="PROSITE" id="PS00392">
    <property type="entry name" value="DDC_GAD_HDC_YDC"/>
    <property type="match status" value="1"/>
</dbReference>
<dbReference type="InterPro" id="IPR010977">
    <property type="entry name" value="Aromatic_deC"/>
</dbReference>
<organism evidence="8 9">
    <name type="scientific">Henriciella mobilis</name>
    <dbReference type="NCBI Taxonomy" id="2305467"/>
    <lineage>
        <taxon>Bacteria</taxon>
        <taxon>Pseudomonadati</taxon>
        <taxon>Pseudomonadota</taxon>
        <taxon>Alphaproteobacteria</taxon>
        <taxon>Hyphomonadales</taxon>
        <taxon>Hyphomonadaceae</taxon>
        <taxon>Henriciella</taxon>
    </lineage>
</organism>
<dbReference type="InterPro" id="IPR015424">
    <property type="entry name" value="PyrdxlP-dep_Trfase"/>
</dbReference>
<dbReference type="GO" id="GO:0030170">
    <property type="term" value="F:pyridoxal phosphate binding"/>
    <property type="evidence" value="ECO:0007669"/>
    <property type="project" value="InterPro"/>
</dbReference>
<dbReference type="Gene3D" id="1.20.1340.10">
    <property type="entry name" value="dopa decarboxylase, N-terminal domain"/>
    <property type="match status" value="1"/>
</dbReference>
<evidence type="ECO:0000313" key="9">
    <source>
        <dbReference type="Proteomes" id="UP000266385"/>
    </source>
</evidence>
<dbReference type="Pfam" id="PF00282">
    <property type="entry name" value="Pyridoxal_deC"/>
    <property type="match status" value="1"/>
</dbReference>
<evidence type="ECO:0000256" key="7">
    <source>
        <dbReference type="RuleBase" id="RU000382"/>
    </source>
</evidence>
<feature type="modified residue" description="N6-(pyridoxal phosphate)lysine" evidence="6">
    <location>
        <position position="300"/>
    </location>
</feature>
<proteinExistence type="inferred from homology"/>
<keyword evidence="3" id="KW-0210">Decarboxylase</keyword>
<dbReference type="GO" id="GO:0019752">
    <property type="term" value="P:carboxylic acid metabolic process"/>
    <property type="evidence" value="ECO:0007669"/>
    <property type="project" value="InterPro"/>
</dbReference>
<evidence type="ECO:0000256" key="6">
    <source>
        <dbReference type="PIRSR" id="PIRSR602129-50"/>
    </source>
</evidence>
<dbReference type="Proteomes" id="UP000266385">
    <property type="component" value="Unassembled WGS sequence"/>
</dbReference>
<comment type="similarity">
    <text evidence="2 7">Belongs to the group II decarboxylase family.</text>
</comment>
<dbReference type="OrthoDB" id="9803665at2"/>
<dbReference type="GO" id="GO:0006520">
    <property type="term" value="P:amino acid metabolic process"/>
    <property type="evidence" value="ECO:0007669"/>
    <property type="project" value="InterPro"/>
</dbReference>
<dbReference type="PRINTS" id="PR00800">
    <property type="entry name" value="YHDCRBOXLASE"/>
</dbReference>
<accession>A0A399REK3</accession>
<evidence type="ECO:0000313" key="8">
    <source>
        <dbReference type="EMBL" id="RIJ27989.1"/>
    </source>
</evidence>
<reference evidence="8 9" key="1">
    <citation type="submission" date="2018-08" db="EMBL/GenBank/DDBJ databases">
        <title>Henriciella mobilis sp. nov., isolated from seawater.</title>
        <authorList>
            <person name="Cheng H."/>
            <person name="Wu Y.-H."/>
            <person name="Xu X.-W."/>
            <person name="Guo L.-L."/>
        </authorList>
    </citation>
    <scope>NUCLEOTIDE SEQUENCE [LARGE SCALE GENOMIC DNA]</scope>
    <source>
        <strain evidence="8 9">JN25</strain>
    </source>
</reference>
<evidence type="ECO:0000256" key="2">
    <source>
        <dbReference type="ARBA" id="ARBA00009533"/>
    </source>
</evidence>
<name>A0A399REK3_9PROT</name>
<comment type="cofactor">
    <cofactor evidence="1 6 7">
        <name>pyridoxal 5'-phosphate</name>
        <dbReference type="ChEBI" id="CHEBI:597326"/>
    </cofactor>
</comment>
<dbReference type="PANTHER" id="PTHR11999:SF70">
    <property type="entry name" value="MIP05841P"/>
    <property type="match status" value="1"/>
</dbReference>
<dbReference type="SUPFAM" id="SSF53383">
    <property type="entry name" value="PLP-dependent transferases"/>
    <property type="match status" value="1"/>
</dbReference>
<evidence type="ECO:0000256" key="3">
    <source>
        <dbReference type="ARBA" id="ARBA00022793"/>
    </source>
</evidence>
<dbReference type="AlphaFoldDB" id="A0A399REK3"/>
<dbReference type="InterPro" id="IPR021115">
    <property type="entry name" value="Pyridoxal-P_BS"/>
</dbReference>
<dbReference type="EMBL" id="QWFX01000013">
    <property type="protein sequence ID" value="RIJ27989.1"/>
    <property type="molecule type" value="Genomic_DNA"/>
</dbReference>
<dbReference type="PANTHER" id="PTHR11999">
    <property type="entry name" value="GROUP II PYRIDOXAL-5-PHOSPHATE DECARBOXYLASE"/>
    <property type="match status" value="1"/>
</dbReference>
<dbReference type="InterPro" id="IPR015422">
    <property type="entry name" value="PyrdxlP-dep_Trfase_small"/>
</dbReference>
<keyword evidence="9" id="KW-1185">Reference proteome</keyword>
<dbReference type="InterPro" id="IPR015421">
    <property type="entry name" value="PyrdxlP-dep_Trfase_major"/>
</dbReference>
<gene>
    <name evidence="8" type="ORF">D1223_11235</name>
</gene>
<dbReference type="GO" id="GO:0016831">
    <property type="term" value="F:carboxy-lyase activity"/>
    <property type="evidence" value="ECO:0007669"/>
    <property type="project" value="UniProtKB-KW"/>
</dbReference>
<sequence>MTISDDSFLDPDDWDAFRKRAHDMLDHAIDKMASARDGRVWTPVAEALKAQFKAPLPDDGTPAEQVDEAILALLPYGPGNTHPRFFGWVHGSGTPSGILADMAAAAMNVNAGGRDHIALHVERQLADWIRGLFGFPPEASGLTVSGTSMATIIAMKTARDAALDFRSREAGIDGAQLVAYTSSQAHSCVARAFDMLGLGSDALRIIPSDETFHFATAALDDAIEEDRAAGRQPFALIGTAGTVNTGAIDPLNELADIAARHGLWFHVDAAFGASGMLSDALRGKLRGIERAQSVAFDFHKWMHVNYDAGYVLVRDEALQRRAFSNRPDYLQHNEKGLAAGFPWPVDYGPELSRSFRALKVWAHLMEHGPARIGAAVARNCEQVRYLAGRIDDAAELERLAPVETSICCFRYRPHDVVAEEVLDRLNQAIVVDLQESGVAAPSTTRLNGKLAIRVNITNHRTRFEDIDCLVSSILEAGARIRNIAE</sequence>
<comment type="caution">
    <text evidence="8">The sequence shown here is derived from an EMBL/GenBank/DDBJ whole genome shotgun (WGS) entry which is preliminary data.</text>
</comment>
<dbReference type="RefSeq" id="WP_119376525.1">
    <property type="nucleotide sequence ID" value="NZ_QWFX01000013.1"/>
</dbReference>
<evidence type="ECO:0000256" key="4">
    <source>
        <dbReference type="ARBA" id="ARBA00022898"/>
    </source>
</evidence>
<protein>
    <submittedName>
        <fullName evidence="8">Cytochrome D ubiquinol oxidase subunit I</fullName>
    </submittedName>
</protein>
<evidence type="ECO:0000256" key="5">
    <source>
        <dbReference type="ARBA" id="ARBA00023239"/>
    </source>
</evidence>
<evidence type="ECO:0000256" key="1">
    <source>
        <dbReference type="ARBA" id="ARBA00001933"/>
    </source>
</evidence>
<dbReference type="Gene3D" id="3.40.640.10">
    <property type="entry name" value="Type I PLP-dependent aspartate aminotransferase-like (Major domain)"/>
    <property type="match status" value="1"/>
</dbReference>
<keyword evidence="5 7" id="KW-0456">Lyase</keyword>